<reference evidence="3" key="1">
    <citation type="journal article" date="2014" name="Proc. Natl. Acad. Sci. U.S.A.">
        <title>Extensive sampling of basidiomycete genomes demonstrates inadequacy of the white-rot/brown-rot paradigm for wood decay fungi.</title>
        <authorList>
            <person name="Riley R."/>
            <person name="Salamov A.A."/>
            <person name="Brown D.W."/>
            <person name="Nagy L.G."/>
            <person name="Floudas D."/>
            <person name="Held B.W."/>
            <person name="Levasseur A."/>
            <person name="Lombard V."/>
            <person name="Morin E."/>
            <person name="Otillar R."/>
            <person name="Lindquist E.A."/>
            <person name="Sun H."/>
            <person name="LaButti K.M."/>
            <person name="Schmutz J."/>
            <person name="Jabbour D."/>
            <person name="Luo H."/>
            <person name="Baker S.E."/>
            <person name="Pisabarro A.G."/>
            <person name="Walton J.D."/>
            <person name="Blanchette R.A."/>
            <person name="Henrissat B."/>
            <person name="Martin F."/>
            <person name="Cullen D."/>
            <person name="Hibbett D.S."/>
            <person name="Grigoriev I.V."/>
        </authorList>
    </citation>
    <scope>NUCLEOTIDE SEQUENCE [LARGE SCALE GENOMIC DNA]</scope>
    <source>
        <strain evidence="3">MUCL 33604</strain>
    </source>
</reference>
<evidence type="ECO:0000256" key="1">
    <source>
        <dbReference type="SAM" id="MobiDB-lite"/>
    </source>
</evidence>
<sequence>MTPGFVLLPSSNLTHPQNPNPRLVSYSNANPIFKHLNHTNLQLNHPNSSSTPPPTQAVGFGSEVIQLSNLQSSPPIF</sequence>
<proteinExistence type="predicted"/>
<organism evidence="2 3">
    <name type="scientific">Jaapia argillacea MUCL 33604</name>
    <dbReference type="NCBI Taxonomy" id="933084"/>
    <lineage>
        <taxon>Eukaryota</taxon>
        <taxon>Fungi</taxon>
        <taxon>Dikarya</taxon>
        <taxon>Basidiomycota</taxon>
        <taxon>Agaricomycotina</taxon>
        <taxon>Agaricomycetes</taxon>
        <taxon>Agaricomycetidae</taxon>
        <taxon>Jaapiales</taxon>
        <taxon>Jaapiaceae</taxon>
        <taxon>Jaapia</taxon>
    </lineage>
</organism>
<name>A0A067P637_9AGAM</name>
<keyword evidence="3" id="KW-1185">Reference proteome</keyword>
<gene>
    <name evidence="2" type="ORF">JAAARDRAFT_589160</name>
</gene>
<accession>A0A067P637</accession>
<feature type="region of interest" description="Disordered" evidence="1">
    <location>
        <begin position="1"/>
        <end position="23"/>
    </location>
</feature>
<dbReference type="EMBL" id="KL197763">
    <property type="protein sequence ID" value="KDQ50259.1"/>
    <property type="molecule type" value="Genomic_DNA"/>
</dbReference>
<dbReference type="HOGENOM" id="CLU_2638407_0_0_1"/>
<evidence type="ECO:0000313" key="2">
    <source>
        <dbReference type="EMBL" id="KDQ50259.1"/>
    </source>
</evidence>
<protein>
    <submittedName>
        <fullName evidence="2">Uncharacterized protein</fullName>
    </submittedName>
</protein>
<dbReference type="AlphaFoldDB" id="A0A067P637"/>
<dbReference type="Proteomes" id="UP000027265">
    <property type="component" value="Unassembled WGS sequence"/>
</dbReference>
<dbReference type="InParanoid" id="A0A067P637"/>
<evidence type="ECO:0000313" key="3">
    <source>
        <dbReference type="Proteomes" id="UP000027265"/>
    </source>
</evidence>